<dbReference type="PANTHER" id="PTHR22045">
    <property type="entry name" value="PROLINE AND SERINE-RICH PROTEIN 3"/>
    <property type="match status" value="1"/>
</dbReference>
<feature type="region of interest" description="Disordered" evidence="1">
    <location>
        <begin position="368"/>
        <end position="392"/>
    </location>
</feature>
<organism evidence="2 3">
    <name type="scientific">Elysia crispata</name>
    <name type="common">lettuce slug</name>
    <dbReference type="NCBI Taxonomy" id="231223"/>
    <lineage>
        <taxon>Eukaryota</taxon>
        <taxon>Metazoa</taxon>
        <taxon>Spiralia</taxon>
        <taxon>Lophotrochozoa</taxon>
        <taxon>Mollusca</taxon>
        <taxon>Gastropoda</taxon>
        <taxon>Heterobranchia</taxon>
        <taxon>Euthyneura</taxon>
        <taxon>Panpulmonata</taxon>
        <taxon>Sacoglossa</taxon>
        <taxon>Placobranchoidea</taxon>
        <taxon>Plakobranchidae</taxon>
        <taxon>Elysia</taxon>
    </lineage>
</organism>
<feature type="region of interest" description="Disordered" evidence="1">
    <location>
        <begin position="579"/>
        <end position="602"/>
    </location>
</feature>
<feature type="compositionally biased region" description="Basic residues" evidence="1">
    <location>
        <begin position="714"/>
        <end position="728"/>
    </location>
</feature>
<feature type="compositionally biased region" description="Basic and acidic residues" evidence="1">
    <location>
        <begin position="800"/>
        <end position="809"/>
    </location>
</feature>
<protein>
    <submittedName>
        <fullName evidence="2">Uncharacterized protein</fullName>
    </submittedName>
</protein>
<feature type="region of interest" description="Disordered" evidence="1">
    <location>
        <begin position="429"/>
        <end position="448"/>
    </location>
</feature>
<comment type="caution">
    <text evidence="2">The sequence shown here is derived from an EMBL/GenBank/DDBJ whole genome shotgun (WGS) entry which is preliminary data.</text>
</comment>
<reference evidence="2" key="1">
    <citation type="journal article" date="2023" name="G3 (Bethesda)">
        <title>A reference genome for the long-term kleptoplast-retaining sea slug Elysia crispata morphotype clarki.</title>
        <authorList>
            <person name="Eastman K.E."/>
            <person name="Pendleton A.L."/>
            <person name="Shaikh M.A."/>
            <person name="Suttiyut T."/>
            <person name="Ogas R."/>
            <person name="Tomko P."/>
            <person name="Gavelis G."/>
            <person name="Widhalm J.R."/>
            <person name="Wisecaver J.H."/>
        </authorList>
    </citation>
    <scope>NUCLEOTIDE SEQUENCE</scope>
    <source>
        <strain evidence="2">ECLA1</strain>
    </source>
</reference>
<dbReference type="PANTHER" id="PTHR22045:SF6">
    <property type="entry name" value="PROLINE AND SERINE-RICH PROTEIN 3"/>
    <property type="match status" value="1"/>
</dbReference>
<feature type="compositionally biased region" description="Basic residues" evidence="1">
    <location>
        <begin position="810"/>
        <end position="824"/>
    </location>
</feature>
<feature type="region of interest" description="Disordered" evidence="1">
    <location>
        <begin position="875"/>
        <end position="910"/>
    </location>
</feature>
<name>A0AAE1E5D9_9GAST</name>
<proteinExistence type="predicted"/>
<feature type="region of interest" description="Disordered" evidence="1">
    <location>
        <begin position="753"/>
        <end position="835"/>
    </location>
</feature>
<dbReference type="Proteomes" id="UP001283361">
    <property type="component" value="Unassembled WGS sequence"/>
</dbReference>
<feature type="region of interest" description="Disordered" evidence="1">
    <location>
        <begin position="682"/>
        <end position="738"/>
    </location>
</feature>
<sequence length="967" mass="108354">MAAIRGMFSNGYSITMSHLSQFYMKNTRTFRTMNKDPFSTQPVPKSFYFPSRKKDVDGMQVIQTSQHAPVPQAFKGMSDDNKNNNAYSSSSMSQFKTLPCVSKGEILERKDDTAQFDEVWPESERPSSPSFAADMSAHTAATEFTVSGESNLDVQEAVNRLEFYDRYMSKNESCSTHAQGDAHFEESTLHKYIERFRKSEPKSREERMKEMQIRKQEFWWLQSDATQNKDTSFSCSDKVEGEVTFGSSNNLKSHSKQGMRLTKEALLAMDEATMHLQTKADLLLSKSEISLTSSGPIVSTDGLGTSYSLSDRSTDVDTPLLRPGFMNIKGVEASNLVKREGRHKQLDQTTKPNCGDILTRWRFRRKMEESHSYHQPHGDTEPARKPPKSSEMDARLEEFRKRLMSHRMLITPVDIQFERQKMDMLLEKDEDTQRPDPSKVLPNQSSLPTDPVLERLQRITKSHDQPHHISSTANTAITPQNSIQPHTSTDTLTHHYDPYGNNVNNSSIKSQPFSGPMFNKNSKASSNIKGNENSGYEIDNIGMQIIGDAKNRVFDIGQSQEVSSPVPLKPLNKHKMCHHNDSTNQSHTLCSGAGENKTKKPLRDLPVNQMSNIAAVVKEYQKDDTFGNGNSNDKQMKDVENQYQVYHQFLQAEKPNSDLNPKEQHSEPGKMENIQEYSSGLADETHVGSKRHKRKEQAVSSSKINVPTAQTNGCRRKAPSKSLSKMHIRQQEDVCSSDDETVCEKLAPSALACSASSKSSKDMQHLSHTEDVSGISTDGIDDDGDVREKRKSHPVSSLGDPKKGKDNSNKTKKTGKCALRKASHSAHSADNSDKEVTLPQLCGQHVQSAIGQTVRDHMFDGSLLMSSVDSWASAFPSSPVPAHHSLPIEASNKPPSSVSKLGNESPSLQSMPLEEILDISDEEVHSNEEFEDDPLLRLLRHQRLQYIQKLELIEHHLQEISSGDPSS</sequence>
<evidence type="ECO:0000256" key="1">
    <source>
        <dbReference type="SAM" id="MobiDB-lite"/>
    </source>
</evidence>
<feature type="compositionally biased region" description="Polar residues" evidence="1">
    <location>
        <begin position="698"/>
        <end position="713"/>
    </location>
</feature>
<feature type="compositionally biased region" description="Basic and acidic residues" evidence="1">
    <location>
        <begin position="759"/>
        <end position="771"/>
    </location>
</feature>
<feature type="compositionally biased region" description="Polar residues" evidence="1">
    <location>
        <begin position="893"/>
        <end position="910"/>
    </location>
</feature>
<feature type="region of interest" description="Disordered" evidence="1">
    <location>
        <begin position="117"/>
        <end position="136"/>
    </location>
</feature>
<evidence type="ECO:0000313" key="3">
    <source>
        <dbReference type="Proteomes" id="UP001283361"/>
    </source>
</evidence>
<dbReference type="AlphaFoldDB" id="A0AAE1E5D9"/>
<gene>
    <name evidence="2" type="ORF">RRG08_001002</name>
</gene>
<dbReference type="InterPro" id="IPR037646">
    <property type="entry name" value="PROSER3"/>
</dbReference>
<evidence type="ECO:0000313" key="2">
    <source>
        <dbReference type="EMBL" id="KAK3794851.1"/>
    </source>
</evidence>
<dbReference type="EMBL" id="JAWDGP010001087">
    <property type="protein sequence ID" value="KAK3794851.1"/>
    <property type="molecule type" value="Genomic_DNA"/>
</dbReference>
<accession>A0AAE1E5D9</accession>
<keyword evidence="3" id="KW-1185">Reference proteome</keyword>